<dbReference type="OrthoDB" id="230439at2"/>
<organism evidence="1 2">
    <name type="scientific">Rubripirellula reticaptiva</name>
    <dbReference type="NCBI Taxonomy" id="2528013"/>
    <lineage>
        <taxon>Bacteria</taxon>
        <taxon>Pseudomonadati</taxon>
        <taxon>Planctomycetota</taxon>
        <taxon>Planctomycetia</taxon>
        <taxon>Pirellulales</taxon>
        <taxon>Pirellulaceae</taxon>
        <taxon>Rubripirellula</taxon>
    </lineage>
</organism>
<evidence type="ECO:0008006" key="3">
    <source>
        <dbReference type="Google" id="ProtNLM"/>
    </source>
</evidence>
<proteinExistence type="predicted"/>
<dbReference type="Proteomes" id="UP000317977">
    <property type="component" value="Unassembled WGS sequence"/>
</dbReference>
<dbReference type="RefSeq" id="WP_146532727.1">
    <property type="nucleotide sequence ID" value="NZ_SJPX01000001.1"/>
</dbReference>
<protein>
    <recommendedName>
        <fullName evidence="3">Protein kinase domain-containing protein</fullName>
    </recommendedName>
</protein>
<comment type="caution">
    <text evidence="1">The sequence shown here is derived from an EMBL/GenBank/DDBJ whole genome shotgun (WGS) entry which is preliminary data.</text>
</comment>
<dbReference type="EMBL" id="SJPX01000001">
    <property type="protein sequence ID" value="TWU57914.1"/>
    <property type="molecule type" value="Genomic_DNA"/>
</dbReference>
<dbReference type="AlphaFoldDB" id="A0A5C6FC89"/>
<dbReference type="Gene3D" id="1.10.510.10">
    <property type="entry name" value="Transferase(Phosphotransferase) domain 1"/>
    <property type="match status" value="1"/>
</dbReference>
<dbReference type="SUPFAM" id="SSF56112">
    <property type="entry name" value="Protein kinase-like (PK-like)"/>
    <property type="match status" value="1"/>
</dbReference>
<reference evidence="1 2" key="1">
    <citation type="submission" date="2019-02" db="EMBL/GenBank/DDBJ databases">
        <title>Deep-cultivation of Planctomycetes and their phenomic and genomic characterization uncovers novel biology.</title>
        <authorList>
            <person name="Wiegand S."/>
            <person name="Jogler M."/>
            <person name="Boedeker C."/>
            <person name="Pinto D."/>
            <person name="Vollmers J."/>
            <person name="Rivas-Marin E."/>
            <person name="Kohn T."/>
            <person name="Peeters S.H."/>
            <person name="Heuer A."/>
            <person name="Rast P."/>
            <person name="Oberbeckmann S."/>
            <person name="Bunk B."/>
            <person name="Jeske O."/>
            <person name="Meyerdierks A."/>
            <person name="Storesund J.E."/>
            <person name="Kallscheuer N."/>
            <person name="Luecker S."/>
            <person name="Lage O.M."/>
            <person name="Pohl T."/>
            <person name="Merkel B.J."/>
            <person name="Hornburger P."/>
            <person name="Mueller R.-W."/>
            <person name="Bruemmer F."/>
            <person name="Labrenz M."/>
            <person name="Spormann A.M."/>
            <person name="Op Den Camp H."/>
            <person name="Overmann J."/>
            <person name="Amann R."/>
            <person name="Jetten M.S.M."/>
            <person name="Mascher T."/>
            <person name="Medema M.H."/>
            <person name="Devos D.P."/>
            <person name="Kaster A.-K."/>
            <person name="Ovreas L."/>
            <person name="Rohde M."/>
            <person name="Galperin M.Y."/>
            <person name="Jogler C."/>
        </authorList>
    </citation>
    <scope>NUCLEOTIDE SEQUENCE [LARGE SCALE GENOMIC DNA]</scope>
    <source>
        <strain evidence="1 2">Poly59</strain>
    </source>
</reference>
<dbReference type="InterPro" id="IPR011009">
    <property type="entry name" value="Kinase-like_dom_sf"/>
</dbReference>
<sequence length="445" mass="48996">MTHDFDWDELSINGMIKAVAQLRNANPHFGLAQLIGNPRIDDNRLVDLICIDLMHRRRIGQTVTVEEYVNDFPVLASESNLLDVIDAEVCVAKETGHLIAPEPYIARFPNLAKPIAALFAINEIPADLSAGSASGVIQQDDFSVDMFAPVADSVLSNPRLLTDAIQPPDDVMSLPAPNWFASGRCVAGEHGVDGQPAHWLFRGRDKTHGTALALKVVELPSLWSVSQTSQTLDICESASMVTHPAWVQPLVATVQDRYLAVIRPWIFARTSDLFNAVSELSPSPMTRNPLHDLATVAYSLASAHRTGATHGSVHGQNLLIDQQGQVRLVDAATGRRTAARWSHCEEGISTFSQRRGNDVDDLLKLIATTMVDVEPESSTELVRSIQKSIASDPDNPCATVGDTLMRWVDRPSSYRTPLERPDVGAWRRRARRWWIGRTGPSSDQR</sequence>
<dbReference type="Gene3D" id="3.30.200.20">
    <property type="entry name" value="Phosphorylase Kinase, domain 1"/>
    <property type="match status" value="1"/>
</dbReference>
<evidence type="ECO:0000313" key="1">
    <source>
        <dbReference type="EMBL" id="TWU57914.1"/>
    </source>
</evidence>
<gene>
    <name evidence="1" type="ORF">Poly59_08230</name>
</gene>
<evidence type="ECO:0000313" key="2">
    <source>
        <dbReference type="Proteomes" id="UP000317977"/>
    </source>
</evidence>
<accession>A0A5C6FC89</accession>
<keyword evidence="2" id="KW-1185">Reference proteome</keyword>
<name>A0A5C6FC89_9BACT</name>